<evidence type="ECO:0000313" key="11">
    <source>
        <dbReference type="EMBL" id="VDB88273.1"/>
    </source>
</evidence>
<comment type="catalytic activity">
    <reaction evidence="9">
        <text>L-seryl-[protein] + ATP = O-phospho-L-seryl-[protein] + ADP + H(+)</text>
        <dbReference type="Rhea" id="RHEA:17989"/>
        <dbReference type="Rhea" id="RHEA-COMP:9863"/>
        <dbReference type="Rhea" id="RHEA-COMP:11604"/>
        <dbReference type="ChEBI" id="CHEBI:15378"/>
        <dbReference type="ChEBI" id="CHEBI:29999"/>
        <dbReference type="ChEBI" id="CHEBI:30616"/>
        <dbReference type="ChEBI" id="CHEBI:83421"/>
        <dbReference type="ChEBI" id="CHEBI:456216"/>
        <dbReference type="EC" id="2.7.11.1"/>
    </reaction>
</comment>
<organism evidence="11 12">
    <name type="scientific">Blumeria graminis f. sp. tritici</name>
    <dbReference type="NCBI Taxonomy" id="62690"/>
    <lineage>
        <taxon>Eukaryota</taxon>
        <taxon>Fungi</taxon>
        <taxon>Dikarya</taxon>
        <taxon>Ascomycota</taxon>
        <taxon>Pezizomycotina</taxon>
        <taxon>Leotiomycetes</taxon>
        <taxon>Erysiphales</taxon>
        <taxon>Erysiphaceae</taxon>
        <taxon>Blumeria</taxon>
    </lineage>
</organism>
<dbReference type="PANTHER" id="PTHR38248:SF2">
    <property type="entry name" value="FUNK1 11"/>
    <property type="match status" value="1"/>
</dbReference>
<dbReference type="Proteomes" id="UP000324639">
    <property type="component" value="Chromosome Bgt_-06"/>
</dbReference>
<comment type="catalytic activity">
    <reaction evidence="8">
        <text>L-threonyl-[protein] + ATP = O-phospho-L-threonyl-[protein] + ADP + H(+)</text>
        <dbReference type="Rhea" id="RHEA:46608"/>
        <dbReference type="Rhea" id="RHEA-COMP:11060"/>
        <dbReference type="Rhea" id="RHEA-COMP:11605"/>
        <dbReference type="ChEBI" id="CHEBI:15378"/>
        <dbReference type="ChEBI" id="CHEBI:30013"/>
        <dbReference type="ChEBI" id="CHEBI:30616"/>
        <dbReference type="ChEBI" id="CHEBI:61977"/>
        <dbReference type="ChEBI" id="CHEBI:456216"/>
        <dbReference type="EC" id="2.7.11.1"/>
    </reaction>
</comment>
<evidence type="ECO:0000256" key="7">
    <source>
        <dbReference type="ARBA" id="ARBA00033194"/>
    </source>
</evidence>
<evidence type="ECO:0000256" key="6">
    <source>
        <dbReference type="ARBA" id="ARBA00030980"/>
    </source>
</evidence>
<dbReference type="EMBL" id="LR026989">
    <property type="protein sequence ID" value="VDB88273.1"/>
    <property type="molecule type" value="Genomic_DNA"/>
</dbReference>
<dbReference type="PROSITE" id="PS50011">
    <property type="entry name" value="PROTEIN_KINASE_DOM"/>
    <property type="match status" value="1"/>
</dbReference>
<protein>
    <recommendedName>
        <fullName evidence="5">EKC/KEOPS complex subunit BUD32</fullName>
        <ecNumber evidence="3">2.7.11.1</ecNumber>
    </recommendedName>
    <alternativeName>
        <fullName evidence="6 7">Atypical Serine/threonine protein kinase BUD32</fullName>
    </alternativeName>
    <alternativeName>
        <fullName evidence="4">EKC/KEOPS complex subunit bud32</fullName>
    </alternativeName>
</protein>
<feature type="domain" description="Protein kinase" evidence="10">
    <location>
        <begin position="1"/>
        <end position="234"/>
    </location>
</feature>
<evidence type="ECO:0000256" key="3">
    <source>
        <dbReference type="ARBA" id="ARBA00012513"/>
    </source>
</evidence>
<comment type="function">
    <text evidence="1">Component of the EKC/KEOPS complex that is required for the formation of a threonylcarbamoyl group on adenosine at position 37 (t(6)A37) in tRNAs that read codons beginning with adenine. The complex is probably involved in the transfer of the threonylcarbamoyl moiety of threonylcarbamoyl-AMP (TC-AMP) to the N6 group of A37. BUD32 has ATPase activity in the context of the EKC/KEOPS complex and likely plays a supporting role to the catalytic subunit KAE1. The EKC/KEOPS complex also promotes both telomere uncapping and telomere elongation. The complex is required for efficient recruitment of transcriptional coactivators.</text>
</comment>
<dbReference type="InterPro" id="IPR008266">
    <property type="entry name" value="Tyr_kinase_AS"/>
</dbReference>
<reference evidence="11 12" key="1">
    <citation type="submission" date="2018-08" db="EMBL/GenBank/DDBJ databases">
        <authorList>
            <person name="Muller C M."/>
        </authorList>
    </citation>
    <scope>NUCLEOTIDE SEQUENCE [LARGE SCALE GENOMIC DNA]</scope>
</reference>
<dbReference type="Pfam" id="PF17667">
    <property type="entry name" value="Pkinase_fungal"/>
    <property type="match status" value="1"/>
</dbReference>
<dbReference type="Gene3D" id="1.10.510.10">
    <property type="entry name" value="Transferase(Phosphotransferase) domain 1"/>
    <property type="match status" value="1"/>
</dbReference>
<dbReference type="EC" id="2.7.11.1" evidence="3"/>
<evidence type="ECO:0000256" key="8">
    <source>
        <dbReference type="ARBA" id="ARBA00047899"/>
    </source>
</evidence>
<evidence type="ECO:0000259" key="10">
    <source>
        <dbReference type="PROSITE" id="PS50011"/>
    </source>
</evidence>
<dbReference type="PANTHER" id="PTHR38248">
    <property type="entry name" value="FUNK1 6"/>
    <property type="match status" value="1"/>
</dbReference>
<evidence type="ECO:0000256" key="5">
    <source>
        <dbReference type="ARBA" id="ARBA00019973"/>
    </source>
</evidence>
<proteinExistence type="predicted"/>
<sequence>MKRTLTFVKLTPVGRPLHTSVTVREFVRGIRDAIIGLRNLHEKNIVHGDVSAGNIILTRPDQRGVTNGILIDLDMSSLRENENEKDLPRSITGTTRYMALELLQAIAQKQTSLKQTYRHDLESCFYVLIVGCVSHGAKSIPKHIEKWSSNDSDTCVQSKEYDLKYFEFRIINAFLPQFEGVKELAWNLRRILFGEKGLEFGSPMDPNILYDPIIKAFDGTIEKLEGKIFLPQIF</sequence>
<evidence type="ECO:0000256" key="9">
    <source>
        <dbReference type="ARBA" id="ARBA00048679"/>
    </source>
</evidence>
<comment type="subunit">
    <text evidence="2">Component of the EKC/KEOPS complex composed of at least BUD32, CGI121, GON7, KAE1 and PCC1; the whole complex dimerizes.</text>
</comment>
<dbReference type="InterPro" id="IPR040976">
    <property type="entry name" value="Pkinase_fungal"/>
</dbReference>
<dbReference type="GO" id="GO:0005524">
    <property type="term" value="F:ATP binding"/>
    <property type="evidence" value="ECO:0007669"/>
    <property type="project" value="InterPro"/>
</dbReference>
<evidence type="ECO:0000313" key="12">
    <source>
        <dbReference type="Proteomes" id="UP000324639"/>
    </source>
</evidence>
<accession>A0A9X9QDB1</accession>
<gene>
    <name evidence="11" type="ORF">BGT96224V316_LOCUS4485</name>
</gene>
<dbReference type="InterPro" id="IPR000719">
    <property type="entry name" value="Prot_kinase_dom"/>
</dbReference>
<dbReference type="InterPro" id="IPR011009">
    <property type="entry name" value="Kinase-like_dom_sf"/>
</dbReference>
<dbReference type="SUPFAM" id="SSF56112">
    <property type="entry name" value="Protein kinase-like (PK-like)"/>
    <property type="match status" value="1"/>
</dbReference>
<name>A0A9X9QDB1_BLUGR</name>
<dbReference type="GO" id="GO:0004674">
    <property type="term" value="F:protein serine/threonine kinase activity"/>
    <property type="evidence" value="ECO:0007669"/>
    <property type="project" value="UniProtKB-EC"/>
</dbReference>
<dbReference type="AlphaFoldDB" id="A0A9X9QDB1"/>
<evidence type="ECO:0000256" key="4">
    <source>
        <dbReference type="ARBA" id="ARBA00013948"/>
    </source>
</evidence>
<evidence type="ECO:0000256" key="2">
    <source>
        <dbReference type="ARBA" id="ARBA00011534"/>
    </source>
</evidence>
<keyword evidence="12" id="KW-1185">Reference proteome</keyword>
<evidence type="ECO:0000256" key="1">
    <source>
        <dbReference type="ARBA" id="ARBA00003747"/>
    </source>
</evidence>
<dbReference type="PROSITE" id="PS00109">
    <property type="entry name" value="PROTEIN_KINASE_TYR"/>
    <property type="match status" value="1"/>
</dbReference>